<keyword evidence="2" id="KW-1185">Reference proteome</keyword>
<gene>
    <name evidence="1" type="ORF">CCR82_12115</name>
</gene>
<organism evidence="1 2">
    <name type="scientific">Halochromatium salexigens</name>
    <name type="common">Chromatium salexigens</name>
    <dbReference type="NCBI Taxonomy" id="49447"/>
    <lineage>
        <taxon>Bacteria</taxon>
        <taxon>Pseudomonadati</taxon>
        <taxon>Pseudomonadota</taxon>
        <taxon>Gammaproteobacteria</taxon>
        <taxon>Chromatiales</taxon>
        <taxon>Chromatiaceae</taxon>
        <taxon>Halochromatium</taxon>
    </lineage>
</organism>
<dbReference type="AlphaFoldDB" id="A0AAJ0XFQ2"/>
<sequence length="194" mass="21245">MTNPRLHNGRLLLTPENPMAKAGLSHLSALLQEGGLIEAAPSAQPMRFGPGERLFEYIGFTGCAVQLDQAPGSPHAFAMGLEGPFEAPQLRSGRNSRPPRCPECRSAVSSWRQQLDPEMGIGTNGDHASDLLSCTSCGARAPGWHWNWGRHAGFGRLFIGIEPVFPGEGRPLPALFNLLERVEIGPWRYFYIQD</sequence>
<reference evidence="1" key="2">
    <citation type="journal article" date="2020" name="Microorganisms">
        <title>Osmotic Adaptation and Compatible Solute Biosynthesis of Phototrophic Bacteria as Revealed from Genome Analyses.</title>
        <authorList>
            <person name="Imhoff J.F."/>
            <person name="Rahn T."/>
            <person name="Kunzel S."/>
            <person name="Keller A."/>
            <person name="Neulinger S.C."/>
        </authorList>
    </citation>
    <scope>NUCLEOTIDE SEQUENCE</scope>
    <source>
        <strain evidence="1">DSM 4395</strain>
    </source>
</reference>
<dbReference type="Proteomes" id="UP001296967">
    <property type="component" value="Unassembled WGS sequence"/>
</dbReference>
<protein>
    <submittedName>
        <fullName evidence="1">Uncharacterized protein</fullName>
    </submittedName>
</protein>
<accession>A0AAJ0XFQ2</accession>
<comment type="caution">
    <text evidence="1">The sequence shown here is derived from an EMBL/GenBank/DDBJ whole genome shotgun (WGS) entry which is preliminary data.</text>
</comment>
<evidence type="ECO:0000313" key="1">
    <source>
        <dbReference type="EMBL" id="MBK5931244.1"/>
    </source>
</evidence>
<dbReference type="EMBL" id="NHSF01000061">
    <property type="protein sequence ID" value="MBK5931244.1"/>
    <property type="molecule type" value="Genomic_DNA"/>
</dbReference>
<reference evidence="1" key="1">
    <citation type="submission" date="2017-05" db="EMBL/GenBank/DDBJ databases">
        <authorList>
            <person name="Imhoff J.F."/>
            <person name="Rahn T."/>
            <person name="Kuenzel S."/>
            <person name="Neulinger S.C."/>
        </authorList>
    </citation>
    <scope>NUCLEOTIDE SEQUENCE</scope>
    <source>
        <strain evidence="1">DSM 4395</strain>
    </source>
</reference>
<evidence type="ECO:0000313" key="2">
    <source>
        <dbReference type="Proteomes" id="UP001296967"/>
    </source>
</evidence>
<name>A0AAJ0XFQ2_HALSE</name>
<proteinExistence type="predicted"/>